<dbReference type="PANTHER" id="PTHR21015">
    <property type="entry name" value="UDP-N-ACETYLGLUCOSAMINE--N-ACETYLMURAMYL-(PENTAPEPTIDE) PYROPHOSPHORYL-UNDECAPRENOL N-ACETYLGLUCOSAMINE TRANSFERASE 1"/>
    <property type="match status" value="1"/>
</dbReference>
<name>A0A3S0L0R4_CHLPH</name>
<dbReference type="GO" id="GO:0051301">
    <property type="term" value="P:cell division"/>
    <property type="evidence" value="ECO:0007669"/>
    <property type="project" value="UniProtKB-KW"/>
</dbReference>
<dbReference type="Gene3D" id="3.40.50.2000">
    <property type="entry name" value="Glycogen Phosphorylase B"/>
    <property type="match status" value="2"/>
</dbReference>
<dbReference type="GO" id="GO:0008360">
    <property type="term" value="P:regulation of cell shape"/>
    <property type="evidence" value="ECO:0007669"/>
    <property type="project" value="UniProtKB-KW"/>
</dbReference>
<dbReference type="RefSeq" id="WP_126341660.1">
    <property type="nucleotide sequence ID" value="NZ_RXYJ01000002.1"/>
</dbReference>
<keyword evidence="1 10" id="KW-1003">Cell membrane</keyword>
<evidence type="ECO:0000313" key="13">
    <source>
        <dbReference type="EMBL" id="KAA6233284.1"/>
    </source>
</evidence>
<sequence>MNILFAGGGTGGHLYPAVAMAEEVQRMVPGASVLFAGTSRGIEAREVPRLGYRLHLLEVRGLRRGRSLKDMAANIGIAADFAAALASAVALVRRERPDVVVGTGGFVSAPVLFAAQLLGKKTLIQEQNAFPGVTTRLLSALATEVHLSFAEAARYLPKQKGVMVSGNPARSFTQVDASAARKHFGLDPSRPTLLVFGGSRGARSINNAVLRHHDLFCAAANLLWQTGSVDFERIRDACPPSRHLQIVPYIEEMGVAYSASDLVLCRAGASSIAELTNLAKPSVLVPYPYATGDHQRHNARALVHSGAAEVIEDSVLDSEESAAAIMELLHDGARRSAMSEAAGRLGAPDAARHLALRIISLAGTKQGS</sequence>
<dbReference type="GO" id="GO:0050511">
    <property type="term" value="F:undecaprenyldiphospho-muramoylpentapeptide beta-N-acetylglucosaminyltransferase activity"/>
    <property type="evidence" value="ECO:0007669"/>
    <property type="project" value="UniProtKB-UniRule"/>
</dbReference>
<dbReference type="SUPFAM" id="SSF53756">
    <property type="entry name" value="UDP-Glycosyltransferase/glycogen phosphorylase"/>
    <property type="match status" value="1"/>
</dbReference>
<organism evidence="15 16">
    <name type="scientific">Chlorobium phaeovibrioides</name>
    <dbReference type="NCBI Taxonomy" id="1094"/>
    <lineage>
        <taxon>Bacteria</taxon>
        <taxon>Pseudomonadati</taxon>
        <taxon>Chlorobiota</taxon>
        <taxon>Chlorobiia</taxon>
        <taxon>Chlorobiales</taxon>
        <taxon>Chlorobiaceae</taxon>
        <taxon>Chlorobium/Pelodictyon group</taxon>
        <taxon>Chlorobium</taxon>
    </lineage>
</organism>
<keyword evidence="3 10" id="KW-0328">Glycosyltransferase</keyword>
<evidence type="ECO:0000256" key="6">
    <source>
        <dbReference type="ARBA" id="ARBA00022984"/>
    </source>
</evidence>
<dbReference type="HAMAP" id="MF_00033">
    <property type="entry name" value="MurG"/>
    <property type="match status" value="1"/>
</dbReference>
<reference evidence="14 18" key="3">
    <citation type="submission" date="2019-11" db="EMBL/GenBank/DDBJ databases">
        <title>Green- and brown-colored morphotypes of Chlorobia in the stratified aquatic ecosystems of Kandalaksha Gulf (White Sea): A model for study of the accessory genome evolution.</title>
        <authorList>
            <person name="Grouzdev D.S."/>
        </authorList>
    </citation>
    <scope>NUCLEOTIDE SEQUENCE [LARGE SCALE GENOMIC DNA]</scope>
    <source>
        <strain evidence="14 18">ZM</strain>
    </source>
</reference>
<proteinExistence type="inferred from homology"/>
<evidence type="ECO:0000259" key="12">
    <source>
        <dbReference type="Pfam" id="PF04101"/>
    </source>
</evidence>
<keyword evidence="2 10" id="KW-0132">Cell division</keyword>
<reference evidence="15 16" key="1">
    <citation type="submission" date="2018-12" db="EMBL/GenBank/DDBJ databases">
        <authorList>
            <person name="Lunina O.N."/>
            <person name="Grouzdev D.S."/>
            <person name="Gorlenko V.M."/>
            <person name="Savvichev A.S."/>
        </authorList>
    </citation>
    <scope>NUCLEOTIDE SEQUENCE [LARGE SCALE GENOMIC DNA]</scope>
    <source>
        <strain evidence="15 16">BrKhr-17</strain>
    </source>
</reference>
<feature type="domain" description="Glycosyl transferase family 28 C-terminal" evidence="12">
    <location>
        <begin position="192"/>
        <end position="353"/>
    </location>
</feature>
<evidence type="ECO:0000256" key="9">
    <source>
        <dbReference type="ARBA" id="ARBA00023316"/>
    </source>
</evidence>
<evidence type="ECO:0000256" key="10">
    <source>
        <dbReference type="HAMAP-Rule" id="MF_00033"/>
    </source>
</evidence>
<dbReference type="EMBL" id="RXYK01000006">
    <property type="protein sequence ID" value="RTY38104.1"/>
    <property type="molecule type" value="Genomic_DNA"/>
</dbReference>
<evidence type="ECO:0000256" key="8">
    <source>
        <dbReference type="ARBA" id="ARBA00023306"/>
    </source>
</evidence>
<dbReference type="Pfam" id="PF03033">
    <property type="entry name" value="Glyco_transf_28"/>
    <property type="match status" value="1"/>
</dbReference>
<feature type="domain" description="Glycosyltransferase family 28 N-terminal" evidence="11">
    <location>
        <begin position="3"/>
        <end position="146"/>
    </location>
</feature>
<feature type="binding site" evidence="10">
    <location>
        <position position="170"/>
    </location>
    <ligand>
        <name>UDP-N-acetyl-alpha-D-glucosamine</name>
        <dbReference type="ChEBI" id="CHEBI:57705"/>
    </ligand>
</feature>
<evidence type="ECO:0000256" key="7">
    <source>
        <dbReference type="ARBA" id="ARBA00023136"/>
    </source>
</evidence>
<dbReference type="NCBIfam" id="TIGR01133">
    <property type="entry name" value="murG"/>
    <property type="match status" value="1"/>
</dbReference>
<protein>
    <recommendedName>
        <fullName evidence="10">UDP-N-acetylglucosamine--N-acetylmuramyl-(pentapeptide) pyrophosphoryl-undecaprenol N-acetylglucosamine transferase</fullName>
        <ecNumber evidence="10">2.4.1.227</ecNumber>
    </recommendedName>
    <alternativeName>
        <fullName evidence="10">Undecaprenyl-PP-MurNAc-pentapeptide-UDPGlcNAc GlcNAc transferase</fullName>
    </alternativeName>
</protein>
<evidence type="ECO:0000256" key="3">
    <source>
        <dbReference type="ARBA" id="ARBA00022676"/>
    </source>
</evidence>
<keyword evidence="9 10" id="KW-0961">Cell wall biogenesis/degradation</keyword>
<comment type="caution">
    <text evidence="15">The sequence shown here is derived from an EMBL/GenBank/DDBJ whole genome shotgun (WGS) entry which is preliminary data.</text>
</comment>
<evidence type="ECO:0000259" key="11">
    <source>
        <dbReference type="Pfam" id="PF03033"/>
    </source>
</evidence>
<dbReference type="InterPro" id="IPR007235">
    <property type="entry name" value="Glyco_trans_28_C"/>
</dbReference>
<comment type="catalytic activity">
    <reaction evidence="10">
        <text>di-trans,octa-cis-undecaprenyl diphospho-N-acetyl-alpha-D-muramoyl-L-alanyl-D-glutamyl-meso-2,6-diaminopimeloyl-D-alanyl-D-alanine + UDP-N-acetyl-alpha-D-glucosamine = di-trans,octa-cis-undecaprenyl diphospho-[N-acetyl-alpha-D-glucosaminyl-(1-&gt;4)]-N-acetyl-alpha-D-muramoyl-L-alanyl-D-glutamyl-meso-2,6-diaminopimeloyl-D-alanyl-D-alanine + UDP + H(+)</text>
        <dbReference type="Rhea" id="RHEA:31227"/>
        <dbReference type="ChEBI" id="CHEBI:15378"/>
        <dbReference type="ChEBI" id="CHEBI:57705"/>
        <dbReference type="ChEBI" id="CHEBI:58223"/>
        <dbReference type="ChEBI" id="CHEBI:61387"/>
        <dbReference type="ChEBI" id="CHEBI:61388"/>
        <dbReference type="EC" id="2.4.1.227"/>
    </reaction>
</comment>
<dbReference type="Pfam" id="PF04101">
    <property type="entry name" value="Glyco_tran_28_C"/>
    <property type="match status" value="1"/>
</dbReference>
<feature type="binding site" evidence="10">
    <location>
        <position position="128"/>
    </location>
    <ligand>
        <name>UDP-N-acetyl-alpha-D-glucosamine</name>
        <dbReference type="ChEBI" id="CHEBI:57705"/>
    </ligand>
</feature>
<evidence type="ECO:0000313" key="18">
    <source>
        <dbReference type="Proteomes" id="UP000489351"/>
    </source>
</evidence>
<dbReference type="Proteomes" id="UP000489351">
    <property type="component" value="Unassembled WGS sequence"/>
</dbReference>
<dbReference type="AlphaFoldDB" id="A0A3S0L0R4"/>
<comment type="similarity">
    <text evidence="10">Belongs to the glycosyltransferase 28 family. MurG subfamily.</text>
</comment>
<dbReference type="CDD" id="cd03785">
    <property type="entry name" value="GT28_MurG"/>
    <property type="match status" value="1"/>
</dbReference>
<dbReference type="Proteomes" id="UP000279908">
    <property type="component" value="Unassembled WGS sequence"/>
</dbReference>
<reference evidence="13 17" key="2">
    <citation type="submission" date="2019-07" db="EMBL/GenBank/DDBJ databases">
        <title>Draft genome Sequence of Chlorobium phaeovibrioides sp. strain PhvTcv-s14, from the Phylum Chlorobi.</title>
        <authorList>
            <person name="Babenko V."/>
            <person name="Boldyreva D."/>
            <person name="Kanygina A."/>
            <person name="Selezneva O."/>
            <person name="Akopiyan T."/>
            <person name="Lunina O."/>
        </authorList>
    </citation>
    <scope>NUCLEOTIDE SEQUENCE [LARGE SCALE GENOMIC DNA]</scope>
    <source>
        <strain evidence="13 17">GrTcv12</strain>
    </source>
</reference>
<comment type="subcellular location">
    <subcellularLocation>
        <location evidence="10">Cell membrane</location>
        <topology evidence="10">Peripheral membrane protein</topology>
        <orientation evidence="10">Cytoplasmic side</orientation>
    </subcellularLocation>
</comment>
<gene>
    <name evidence="10 15" type="primary">murG</name>
    <name evidence="15" type="ORF">EKD02_05225</name>
    <name evidence="13" type="ORF">FP507_09795</name>
    <name evidence="14" type="ORF">GJ685_05375</name>
</gene>
<dbReference type="UniPathway" id="UPA00219"/>
<feature type="binding site" evidence="10">
    <location>
        <begin position="10"/>
        <end position="12"/>
    </location>
    <ligand>
        <name>UDP-N-acetyl-alpha-D-glucosamine</name>
        <dbReference type="ChEBI" id="CHEBI:57705"/>
    </ligand>
</feature>
<evidence type="ECO:0000313" key="15">
    <source>
        <dbReference type="EMBL" id="RTY38104.1"/>
    </source>
</evidence>
<evidence type="ECO:0000256" key="2">
    <source>
        <dbReference type="ARBA" id="ARBA00022618"/>
    </source>
</evidence>
<accession>A0A3S0L0R4</accession>
<feature type="binding site" evidence="10">
    <location>
        <position position="295"/>
    </location>
    <ligand>
        <name>UDP-N-acetyl-alpha-D-glucosamine</name>
        <dbReference type="ChEBI" id="CHEBI:57705"/>
    </ligand>
</feature>
<keyword evidence="7 10" id="KW-0472">Membrane</keyword>
<dbReference type="GO" id="GO:0005975">
    <property type="term" value="P:carbohydrate metabolic process"/>
    <property type="evidence" value="ECO:0007669"/>
    <property type="project" value="InterPro"/>
</dbReference>
<keyword evidence="6 10" id="KW-0573">Peptidoglycan synthesis</keyword>
<dbReference type="EC" id="2.4.1.227" evidence="10"/>
<keyword evidence="4 10" id="KW-0808">Transferase</keyword>
<dbReference type="EMBL" id="WUBZ01000013">
    <property type="protein sequence ID" value="MWV54494.1"/>
    <property type="molecule type" value="Genomic_DNA"/>
</dbReference>
<comment type="caution">
    <text evidence="10">Lacks conserved residue(s) required for the propagation of feature annotation.</text>
</comment>
<evidence type="ECO:0000256" key="5">
    <source>
        <dbReference type="ARBA" id="ARBA00022960"/>
    </source>
</evidence>
<comment type="function">
    <text evidence="10">Cell wall formation. Catalyzes the transfer of a GlcNAc subunit on undecaprenyl-pyrophosphoryl-MurNAc-pentapeptide (lipid intermediate I) to form undecaprenyl-pyrophosphoryl-MurNAc-(pentapeptide)GlcNAc (lipid intermediate II).</text>
</comment>
<dbReference type="GO" id="GO:0009252">
    <property type="term" value="P:peptidoglycan biosynthetic process"/>
    <property type="evidence" value="ECO:0007669"/>
    <property type="project" value="UniProtKB-UniRule"/>
</dbReference>
<evidence type="ECO:0000313" key="17">
    <source>
        <dbReference type="Proteomes" id="UP000327458"/>
    </source>
</evidence>
<comment type="pathway">
    <text evidence="10">Cell wall biogenesis; peptidoglycan biosynthesis.</text>
</comment>
<dbReference type="Proteomes" id="UP000327458">
    <property type="component" value="Unassembled WGS sequence"/>
</dbReference>
<evidence type="ECO:0000256" key="4">
    <source>
        <dbReference type="ARBA" id="ARBA00022679"/>
    </source>
</evidence>
<feature type="binding site" evidence="10">
    <location>
        <position position="199"/>
    </location>
    <ligand>
        <name>UDP-N-acetyl-alpha-D-glucosamine</name>
        <dbReference type="ChEBI" id="CHEBI:57705"/>
    </ligand>
</feature>
<dbReference type="GO" id="GO:0005886">
    <property type="term" value="C:plasma membrane"/>
    <property type="evidence" value="ECO:0007669"/>
    <property type="project" value="UniProtKB-SubCell"/>
</dbReference>
<evidence type="ECO:0000313" key="16">
    <source>
        <dbReference type="Proteomes" id="UP000279908"/>
    </source>
</evidence>
<keyword evidence="5 10" id="KW-0133">Cell shape</keyword>
<dbReference type="EMBL" id="VMRG01000001">
    <property type="protein sequence ID" value="KAA6233284.1"/>
    <property type="molecule type" value="Genomic_DNA"/>
</dbReference>
<evidence type="ECO:0000313" key="14">
    <source>
        <dbReference type="EMBL" id="MWV54494.1"/>
    </source>
</evidence>
<feature type="binding site" evidence="10">
    <location>
        <position position="250"/>
    </location>
    <ligand>
        <name>UDP-N-acetyl-alpha-D-glucosamine</name>
        <dbReference type="ChEBI" id="CHEBI:57705"/>
    </ligand>
</feature>
<evidence type="ECO:0000256" key="1">
    <source>
        <dbReference type="ARBA" id="ARBA00022475"/>
    </source>
</evidence>
<dbReference type="GO" id="GO:0071555">
    <property type="term" value="P:cell wall organization"/>
    <property type="evidence" value="ECO:0007669"/>
    <property type="project" value="UniProtKB-KW"/>
</dbReference>
<dbReference type="PANTHER" id="PTHR21015:SF22">
    <property type="entry name" value="GLYCOSYLTRANSFERASE"/>
    <property type="match status" value="1"/>
</dbReference>
<keyword evidence="18" id="KW-1185">Reference proteome</keyword>
<keyword evidence="8 10" id="KW-0131">Cell cycle</keyword>
<dbReference type="InterPro" id="IPR006009">
    <property type="entry name" value="GlcNAc_MurG"/>
</dbReference>
<dbReference type="InterPro" id="IPR004276">
    <property type="entry name" value="GlycoTrans_28_N"/>
</dbReference>